<keyword evidence="4" id="KW-1185">Reference proteome</keyword>
<proteinExistence type="predicted"/>
<feature type="transmembrane region" description="Helical" evidence="1">
    <location>
        <begin position="28"/>
        <end position="50"/>
    </location>
</feature>
<dbReference type="Gene3D" id="3.40.50.620">
    <property type="entry name" value="HUPs"/>
    <property type="match status" value="1"/>
</dbReference>
<feature type="transmembrane region" description="Helical" evidence="1">
    <location>
        <begin position="97"/>
        <end position="118"/>
    </location>
</feature>
<name>A0ABQ2IXR2_9ACTN</name>
<dbReference type="EMBL" id="BMND01000001">
    <property type="protein sequence ID" value="GGN33008.1"/>
    <property type="molecule type" value="Genomic_DNA"/>
</dbReference>
<dbReference type="InterPro" id="IPR014729">
    <property type="entry name" value="Rossmann-like_a/b/a_fold"/>
</dbReference>
<protein>
    <recommendedName>
        <fullName evidence="2">DUF218 domain-containing protein</fullName>
    </recommendedName>
</protein>
<feature type="domain" description="DUF218" evidence="2">
    <location>
        <begin position="163"/>
        <end position="305"/>
    </location>
</feature>
<dbReference type="CDD" id="cd06259">
    <property type="entry name" value="YdcF-like"/>
    <property type="match status" value="1"/>
</dbReference>
<dbReference type="Proteomes" id="UP000600080">
    <property type="component" value="Unassembled WGS sequence"/>
</dbReference>
<keyword evidence="1" id="KW-1133">Transmembrane helix</keyword>
<evidence type="ECO:0000313" key="3">
    <source>
        <dbReference type="EMBL" id="GGN33008.1"/>
    </source>
</evidence>
<dbReference type="InterPro" id="IPR003848">
    <property type="entry name" value="DUF218"/>
</dbReference>
<organism evidence="3 4">
    <name type="scientific">Streptomyces kronopolitis</name>
    <dbReference type="NCBI Taxonomy" id="1612435"/>
    <lineage>
        <taxon>Bacteria</taxon>
        <taxon>Bacillati</taxon>
        <taxon>Actinomycetota</taxon>
        <taxon>Actinomycetes</taxon>
        <taxon>Kitasatosporales</taxon>
        <taxon>Streptomycetaceae</taxon>
        <taxon>Streptomyces</taxon>
    </lineage>
</organism>
<gene>
    <name evidence="3" type="ORF">GCM10012285_03720</name>
</gene>
<dbReference type="RefSeq" id="WP_189095694.1">
    <property type="nucleotide sequence ID" value="NZ_BMND01000001.1"/>
</dbReference>
<dbReference type="InterPro" id="IPR051599">
    <property type="entry name" value="Cell_Envelope_Assoc"/>
</dbReference>
<dbReference type="Pfam" id="PF02698">
    <property type="entry name" value="DUF218"/>
    <property type="match status" value="1"/>
</dbReference>
<dbReference type="PANTHER" id="PTHR30336">
    <property type="entry name" value="INNER MEMBRANE PROTEIN, PROBABLE PERMEASE"/>
    <property type="match status" value="1"/>
</dbReference>
<evidence type="ECO:0000256" key="1">
    <source>
        <dbReference type="SAM" id="Phobius"/>
    </source>
</evidence>
<keyword evidence="1" id="KW-0472">Membrane</keyword>
<keyword evidence="1" id="KW-0812">Transmembrane</keyword>
<feature type="transmembrane region" description="Helical" evidence="1">
    <location>
        <begin position="56"/>
        <end position="85"/>
    </location>
</feature>
<reference evidence="4" key="1">
    <citation type="journal article" date="2019" name="Int. J. Syst. Evol. Microbiol.">
        <title>The Global Catalogue of Microorganisms (GCM) 10K type strain sequencing project: providing services to taxonomists for standard genome sequencing and annotation.</title>
        <authorList>
            <consortium name="The Broad Institute Genomics Platform"/>
            <consortium name="The Broad Institute Genome Sequencing Center for Infectious Disease"/>
            <person name="Wu L."/>
            <person name="Ma J."/>
        </authorList>
    </citation>
    <scope>NUCLEOTIDE SEQUENCE [LARGE SCALE GENOMIC DNA]</scope>
    <source>
        <strain evidence="4">CGMCC 4.7323</strain>
    </source>
</reference>
<comment type="caution">
    <text evidence="3">The sequence shown here is derived from an EMBL/GenBank/DDBJ whole genome shotgun (WGS) entry which is preliminary data.</text>
</comment>
<accession>A0ABQ2IXR2</accession>
<evidence type="ECO:0000313" key="4">
    <source>
        <dbReference type="Proteomes" id="UP000600080"/>
    </source>
</evidence>
<feature type="transmembrane region" description="Helical" evidence="1">
    <location>
        <begin position="130"/>
        <end position="152"/>
    </location>
</feature>
<dbReference type="PANTHER" id="PTHR30336:SF18">
    <property type="entry name" value="MEMBRANE PROTEIN"/>
    <property type="match status" value="1"/>
</dbReference>
<evidence type="ECO:0000259" key="2">
    <source>
        <dbReference type="Pfam" id="PF02698"/>
    </source>
</evidence>
<dbReference type="GeneID" id="301546276"/>
<feature type="transmembrane region" description="Helical" evidence="1">
    <location>
        <begin position="6"/>
        <end position="21"/>
    </location>
</feature>
<sequence length="334" mass="36014">MASLVFAVPAGLSFLLFLSRVRRDPRRFSNAVLLGLTLVLVTVALLAQVADGSAPAPLVVAVTLTLLLLALSVLVLAFFLIANGVQMIRKEGPRPANLLSGLAGVSILGVFALALTAYHTNSAPLQRVAGAVLLVSGYVSYLFVSFLVYAFFYARLTLRQDVDYVVILGSGLIGGSRVPPLLASRLDRARAVYERQAARGTPPVLITSGGQGPDEDIPEADAMAAYLIAHGAPEGHVLREDRSRSTEENLRFSSAIMQERNPEYRFVAVTNNFHVFRAALTARRTGIDGHVIGSPTAAYFWPTATIREFTAIFLHHKKINLGVCTLLTLFSTLL</sequence>